<feature type="domain" description="DUF3835" evidence="3">
    <location>
        <begin position="520"/>
        <end position="534"/>
    </location>
</feature>
<dbReference type="InterPro" id="IPR009053">
    <property type="entry name" value="Prefoldin"/>
</dbReference>
<dbReference type="EMBL" id="ML121551">
    <property type="protein sequence ID" value="RPB22542.1"/>
    <property type="molecule type" value="Genomic_DNA"/>
</dbReference>
<feature type="domain" description="DUF3835" evidence="3">
    <location>
        <begin position="641"/>
        <end position="699"/>
    </location>
</feature>
<dbReference type="OrthoDB" id="21413at2759"/>
<dbReference type="GO" id="GO:0000122">
    <property type="term" value="P:negative regulation of transcription by RNA polymerase II"/>
    <property type="evidence" value="ECO:0007669"/>
    <property type="project" value="TreeGrafter"/>
</dbReference>
<evidence type="ECO:0000256" key="1">
    <source>
        <dbReference type="SAM" id="Coils"/>
    </source>
</evidence>
<keyword evidence="5" id="KW-1185">Reference proteome</keyword>
<feature type="region of interest" description="Disordered" evidence="2">
    <location>
        <begin position="742"/>
        <end position="762"/>
    </location>
</feature>
<dbReference type="SUPFAM" id="SSF46579">
    <property type="entry name" value="Prefoldin"/>
    <property type="match status" value="1"/>
</dbReference>
<accession>A0A3N4LMG9</accession>
<evidence type="ECO:0000313" key="4">
    <source>
        <dbReference type="EMBL" id="RPB22542.1"/>
    </source>
</evidence>
<dbReference type="AlphaFoldDB" id="A0A3N4LMG9"/>
<gene>
    <name evidence="4" type="ORF">L211DRAFT_850569</name>
</gene>
<dbReference type="PANTHER" id="PTHR15111:SF0">
    <property type="entry name" value="UNCONVENTIONAL PREFOLDIN RPB5 INTERACTOR 1"/>
    <property type="match status" value="1"/>
</dbReference>
<dbReference type="GO" id="GO:0003682">
    <property type="term" value="F:chromatin binding"/>
    <property type="evidence" value="ECO:0007669"/>
    <property type="project" value="TreeGrafter"/>
</dbReference>
<feature type="region of interest" description="Disordered" evidence="2">
    <location>
        <begin position="566"/>
        <end position="610"/>
    </location>
</feature>
<sequence>MSSAKPVVNDIQNTLEQHRARLEASLVKLRKALRQWQTYSAEYEGLKEELQELPADASKESMIEVGYHFGGTVVDSAEVLSLLGEKSGLKRNRDQVIRAIDHRINCDEYSALCLERLALTPAHIDVTENIKKVEEQLGKGEEKYASLLVVQGPEVLTEDGEPIIEIREELDEEGNIISSTTQPHGRGKATSMNIDDLKQFQKYLENAAEEAKTLSEPMKLKENSTIAPKETLQEPGPMIEISANDLVSTPALGSTTAQSISVDEIRLDEVSLEELAPIEATGSPVRVDEGPAVEGDVVIPNQKPTGGFVLDANKKIQEEDFVLSVDEPPEAADLRRQMIDYNLHDIGAVVAEIDLEEEDYDDYDEDDEDEDNEEEDEYGRSTSRVITADIEREMQALQARVRERQENEVKKRTAQAQVELPNAAQLRISPEKGEALSTSRKKGVTFSDKLDVSIIPPVTKPDAHHLALSPSPTLGDSDDAVPFLVDLLARDQMVKDMKKAGLNAVGAVHNDGWEKKIKSETAAQTKKVSRFKAALVGSTAETANKVSGVPTNRAPVLKSTILERQQTGTAPAPAPPQAPASDKPRKSSRFNLSKAAESAPLDATTNPPFVGIHENTILSKSSFDENHVDEAGKPPRPLVTPKIIERPPTIAISPERLPMAPSELDPTLHRQEVAVEYFKTRNKMVQREGGFLPREEEEIGCKEWSKIDVRASSDCTSKSHYGRGGSARRFISPSQSFYVMPKPSPPVRYNNSQVKLSVKRAP</sequence>
<protein>
    <recommendedName>
        <fullName evidence="3">DUF3835 domain-containing protein</fullName>
    </recommendedName>
</protein>
<proteinExistence type="predicted"/>
<organism evidence="4 5">
    <name type="scientific">Terfezia boudieri ATCC MYA-4762</name>
    <dbReference type="NCBI Taxonomy" id="1051890"/>
    <lineage>
        <taxon>Eukaryota</taxon>
        <taxon>Fungi</taxon>
        <taxon>Dikarya</taxon>
        <taxon>Ascomycota</taxon>
        <taxon>Pezizomycotina</taxon>
        <taxon>Pezizomycetes</taxon>
        <taxon>Pezizales</taxon>
        <taxon>Pezizaceae</taxon>
        <taxon>Terfezia</taxon>
    </lineage>
</organism>
<evidence type="ECO:0000313" key="5">
    <source>
        <dbReference type="Proteomes" id="UP000267821"/>
    </source>
</evidence>
<feature type="compositionally biased region" description="Acidic residues" evidence="2">
    <location>
        <begin position="354"/>
        <end position="377"/>
    </location>
</feature>
<dbReference type="Pfam" id="PF13758">
    <property type="entry name" value="Prefoldin_3"/>
    <property type="match status" value="1"/>
</dbReference>
<dbReference type="PANTHER" id="PTHR15111">
    <property type="entry name" value="RNA POLYMERASE II SUBUNIT 5-MEDIATING PROTEIN NNX3"/>
    <property type="match status" value="1"/>
</dbReference>
<keyword evidence="1" id="KW-0175">Coiled coil</keyword>
<dbReference type="Proteomes" id="UP000267821">
    <property type="component" value="Unassembled WGS sequence"/>
</dbReference>
<dbReference type="InterPro" id="IPR024325">
    <property type="entry name" value="DUF3835"/>
</dbReference>
<dbReference type="InParanoid" id="A0A3N4LMG9"/>
<dbReference type="Pfam" id="PF12927">
    <property type="entry name" value="DUF3835"/>
    <property type="match status" value="2"/>
</dbReference>
<dbReference type="InterPro" id="IPR052255">
    <property type="entry name" value="RNA_pol_II_subunit5-mediator"/>
</dbReference>
<dbReference type="InterPro" id="IPR039553">
    <property type="entry name" value="Prefoldin-like"/>
</dbReference>
<reference evidence="4 5" key="1">
    <citation type="journal article" date="2018" name="Nat. Ecol. Evol.">
        <title>Pezizomycetes genomes reveal the molecular basis of ectomycorrhizal truffle lifestyle.</title>
        <authorList>
            <person name="Murat C."/>
            <person name="Payen T."/>
            <person name="Noel B."/>
            <person name="Kuo A."/>
            <person name="Morin E."/>
            <person name="Chen J."/>
            <person name="Kohler A."/>
            <person name="Krizsan K."/>
            <person name="Balestrini R."/>
            <person name="Da Silva C."/>
            <person name="Montanini B."/>
            <person name="Hainaut M."/>
            <person name="Levati E."/>
            <person name="Barry K.W."/>
            <person name="Belfiori B."/>
            <person name="Cichocki N."/>
            <person name="Clum A."/>
            <person name="Dockter R.B."/>
            <person name="Fauchery L."/>
            <person name="Guy J."/>
            <person name="Iotti M."/>
            <person name="Le Tacon F."/>
            <person name="Lindquist E.A."/>
            <person name="Lipzen A."/>
            <person name="Malagnac F."/>
            <person name="Mello A."/>
            <person name="Molinier V."/>
            <person name="Miyauchi S."/>
            <person name="Poulain J."/>
            <person name="Riccioni C."/>
            <person name="Rubini A."/>
            <person name="Sitrit Y."/>
            <person name="Splivallo R."/>
            <person name="Traeger S."/>
            <person name="Wang M."/>
            <person name="Zifcakova L."/>
            <person name="Wipf D."/>
            <person name="Zambonelli A."/>
            <person name="Paolocci F."/>
            <person name="Nowrousian M."/>
            <person name="Ottonello S."/>
            <person name="Baldrian P."/>
            <person name="Spatafora J.W."/>
            <person name="Henrissat B."/>
            <person name="Nagy L.G."/>
            <person name="Aury J.M."/>
            <person name="Wincker P."/>
            <person name="Grigoriev I.V."/>
            <person name="Bonfante P."/>
            <person name="Martin F.M."/>
        </authorList>
    </citation>
    <scope>NUCLEOTIDE SEQUENCE [LARGE SCALE GENOMIC DNA]</scope>
    <source>
        <strain evidence="4 5">ATCC MYA-4762</strain>
    </source>
</reference>
<evidence type="ECO:0000259" key="3">
    <source>
        <dbReference type="Pfam" id="PF12927"/>
    </source>
</evidence>
<dbReference type="Gene3D" id="1.10.287.370">
    <property type="match status" value="1"/>
</dbReference>
<dbReference type="GO" id="GO:0003714">
    <property type="term" value="F:transcription corepressor activity"/>
    <property type="evidence" value="ECO:0007669"/>
    <property type="project" value="TreeGrafter"/>
</dbReference>
<feature type="coiled-coil region" evidence="1">
    <location>
        <begin position="12"/>
        <end position="49"/>
    </location>
</feature>
<dbReference type="GO" id="GO:0019212">
    <property type="term" value="F:phosphatase inhibitor activity"/>
    <property type="evidence" value="ECO:0007669"/>
    <property type="project" value="TreeGrafter"/>
</dbReference>
<feature type="region of interest" description="Disordered" evidence="2">
    <location>
        <begin position="354"/>
        <end position="382"/>
    </location>
</feature>
<dbReference type="STRING" id="1051890.A0A3N4LMG9"/>
<evidence type="ECO:0000256" key="2">
    <source>
        <dbReference type="SAM" id="MobiDB-lite"/>
    </source>
</evidence>
<name>A0A3N4LMG9_9PEZI</name>